<feature type="domain" description="Metalloenzyme" evidence="14">
    <location>
        <begin position="12"/>
        <end position="495"/>
    </location>
</feature>
<feature type="binding site" evidence="9 13">
    <location>
        <position position="403"/>
    </location>
    <ligand>
        <name>Mn(2+)</name>
        <dbReference type="ChEBI" id="CHEBI:29035"/>
        <label>1</label>
    </ligand>
</feature>
<dbReference type="PIRSF" id="PIRSF001492">
    <property type="entry name" value="IPGAM"/>
    <property type="match status" value="1"/>
</dbReference>
<dbReference type="EMBL" id="PHIG01000052">
    <property type="protein sequence ID" value="PJK27961.1"/>
    <property type="molecule type" value="Genomic_DNA"/>
</dbReference>
<protein>
    <recommendedName>
        <fullName evidence="9 10">2,3-bisphosphoglycerate-independent phosphoglycerate mutase</fullName>
        <shortName evidence="9">BPG-independent PGAM</shortName>
        <shortName evidence="9">Phosphoglyceromutase</shortName>
        <shortName evidence="9">iPGM</shortName>
        <ecNumber evidence="9 10">5.4.2.12</ecNumber>
    </recommendedName>
</protein>
<evidence type="ECO:0000256" key="12">
    <source>
        <dbReference type="PIRSR" id="PIRSR001492-2"/>
    </source>
</evidence>
<feature type="active site" description="Phosphoserine intermediate" evidence="9 11">
    <location>
        <position position="69"/>
    </location>
</feature>
<dbReference type="FunFam" id="3.40.1450.10:FF:000002">
    <property type="entry name" value="2,3-bisphosphoglycerate-independent phosphoglycerate mutase"/>
    <property type="match status" value="1"/>
</dbReference>
<feature type="binding site" evidence="9 13">
    <location>
        <position position="69"/>
    </location>
    <ligand>
        <name>Mn(2+)</name>
        <dbReference type="ChEBI" id="CHEBI:29035"/>
        <label>2</label>
    </ligand>
</feature>
<dbReference type="EC" id="5.4.2.12" evidence="9 10"/>
<dbReference type="Gene3D" id="3.40.720.10">
    <property type="entry name" value="Alkaline Phosphatase, subunit A"/>
    <property type="match status" value="1"/>
</dbReference>
<keyword evidence="5 9" id="KW-0479">Metal-binding</keyword>
<dbReference type="CDD" id="cd16010">
    <property type="entry name" value="iPGM"/>
    <property type="match status" value="1"/>
</dbReference>
<dbReference type="RefSeq" id="WP_109794857.1">
    <property type="nucleotide sequence ID" value="NZ_PHIG01000052.1"/>
</dbReference>
<evidence type="ECO:0000256" key="1">
    <source>
        <dbReference type="ARBA" id="ARBA00000370"/>
    </source>
</evidence>
<evidence type="ECO:0000259" key="14">
    <source>
        <dbReference type="Pfam" id="PF01676"/>
    </source>
</evidence>
<evidence type="ECO:0000313" key="16">
    <source>
        <dbReference type="EMBL" id="PJK27961.1"/>
    </source>
</evidence>
<feature type="binding site" evidence="9 12">
    <location>
        <begin position="155"/>
        <end position="156"/>
    </location>
    <ligand>
        <name>substrate</name>
    </ligand>
</feature>
<dbReference type="InterPro" id="IPR011258">
    <property type="entry name" value="BPG-indep_PGM_N"/>
</dbReference>
<evidence type="ECO:0000256" key="3">
    <source>
        <dbReference type="ARBA" id="ARBA00004798"/>
    </source>
</evidence>
<evidence type="ECO:0000256" key="9">
    <source>
        <dbReference type="HAMAP-Rule" id="MF_01038"/>
    </source>
</evidence>
<dbReference type="InterPro" id="IPR036646">
    <property type="entry name" value="PGAM_B_sf"/>
</dbReference>
<evidence type="ECO:0000256" key="11">
    <source>
        <dbReference type="PIRSR" id="PIRSR001492-1"/>
    </source>
</evidence>
<gene>
    <name evidence="9" type="primary">gpmI</name>
    <name evidence="16" type="ORF">CVT23_19715</name>
</gene>
<keyword evidence="8 9" id="KW-0413">Isomerase</keyword>
<keyword evidence="7 9" id="KW-0464">Manganese</keyword>
<keyword evidence="6 9" id="KW-0324">Glycolysis</keyword>
<dbReference type="InterPro" id="IPR005995">
    <property type="entry name" value="Pgm_bpd_ind"/>
</dbReference>
<evidence type="ECO:0000256" key="10">
    <source>
        <dbReference type="NCBIfam" id="TIGR01307"/>
    </source>
</evidence>
<feature type="domain" description="BPG-independent PGAM N-terminal" evidence="15">
    <location>
        <begin position="89"/>
        <end position="294"/>
    </location>
</feature>
<sequence>MTEHDSKTSYRPVVLCILDGWGHREAREGNAILMARTPNWDRFCRTCPQSLIETSGVAVGLPDGQMGNSEVGHMNIGAGRVVLQDLPRIDEAIEQDRLGDLPALRRLAEKAGRVHLMGLLSPGGVHSHQDHMIALAKALAANGVEVLVHGILDGRDTPPKSAAGFIEIFEAALPEGVRLATVMGRYWAMDRDKRWDRVKLAFDAIVDAGVAEFADAQTALADAYEAGETDEFVRPRRIGGYDGVRAGDGLLMANFRADRAREILTALLDPHFDGFDRSRVPDFVAAAGMVEYSEALNPFLETLFPSENLEDTLGEVVARAGRTQLRIAETEKYAHVTFFLNGGQETCYEGEDRIMVQSPDVATYDLKPEMSAAEVTDRLVERIRDGRTDLIVVNFANPDMVGHTGVVAAAVKAVEAIDACLGRVAEAVEAAGGAMLITADHGNLEMMADPETGQPHTAHTTNPVPLTLVGGPAGMVLKDGRLADLAPTVLKLMDLPQPAAMSGRVLLAPARAAEERTRRAIA</sequence>
<comment type="catalytic activity">
    <reaction evidence="1 9">
        <text>(2R)-2-phosphoglycerate = (2R)-3-phosphoglycerate</text>
        <dbReference type="Rhea" id="RHEA:15901"/>
        <dbReference type="ChEBI" id="CHEBI:58272"/>
        <dbReference type="ChEBI" id="CHEBI:58289"/>
        <dbReference type="EC" id="5.4.2.12"/>
    </reaction>
</comment>
<feature type="binding site" evidence="9 12">
    <location>
        <position position="126"/>
    </location>
    <ligand>
        <name>substrate</name>
    </ligand>
</feature>
<feature type="binding site" evidence="9 13">
    <location>
        <position position="19"/>
    </location>
    <ligand>
        <name>Mn(2+)</name>
        <dbReference type="ChEBI" id="CHEBI:29035"/>
        <label>2</label>
    </ligand>
</feature>
<evidence type="ECO:0000256" key="7">
    <source>
        <dbReference type="ARBA" id="ARBA00023211"/>
    </source>
</evidence>
<comment type="similarity">
    <text evidence="4 9">Belongs to the BPG-independent phosphoglycerate mutase family.</text>
</comment>
<dbReference type="GO" id="GO:0004619">
    <property type="term" value="F:phosphoglycerate mutase activity"/>
    <property type="evidence" value="ECO:0007669"/>
    <property type="project" value="UniProtKB-UniRule"/>
</dbReference>
<dbReference type="GO" id="GO:0005829">
    <property type="term" value="C:cytosol"/>
    <property type="evidence" value="ECO:0007669"/>
    <property type="project" value="TreeGrafter"/>
</dbReference>
<comment type="subunit">
    <text evidence="9">Monomer.</text>
</comment>
<evidence type="ECO:0000259" key="15">
    <source>
        <dbReference type="Pfam" id="PF06415"/>
    </source>
</evidence>
<dbReference type="PANTHER" id="PTHR31637:SF0">
    <property type="entry name" value="2,3-BISPHOSPHOGLYCERATE-INDEPENDENT PHOSPHOGLYCERATE MUTASE"/>
    <property type="match status" value="1"/>
</dbReference>
<dbReference type="Pfam" id="PF06415">
    <property type="entry name" value="iPGM_N"/>
    <property type="match status" value="1"/>
</dbReference>
<comment type="cofactor">
    <cofactor evidence="9">
        <name>Mn(2+)</name>
        <dbReference type="ChEBI" id="CHEBI:29035"/>
    </cofactor>
    <text evidence="9">Binds 2 manganese ions per subunit.</text>
</comment>
<dbReference type="Pfam" id="PF01676">
    <property type="entry name" value="Metalloenzyme"/>
    <property type="match status" value="1"/>
</dbReference>
<name>A0A2M9FWX2_9PROT</name>
<dbReference type="UniPathway" id="UPA00109">
    <property type="reaction ID" value="UER00186"/>
</dbReference>
<evidence type="ECO:0000256" key="5">
    <source>
        <dbReference type="ARBA" id="ARBA00022723"/>
    </source>
</evidence>
<dbReference type="Proteomes" id="UP000229498">
    <property type="component" value="Unassembled WGS sequence"/>
</dbReference>
<feature type="binding site" evidence="9 13">
    <location>
        <position position="459"/>
    </location>
    <ligand>
        <name>Mn(2+)</name>
        <dbReference type="ChEBI" id="CHEBI:29035"/>
        <label>1</label>
    </ligand>
</feature>
<dbReference type="InterPro" id="IPR017850">
    <property type="entry name" value="Alkaline_phosphatase_core_sf"/>
</dbReference>
<feature type="binding site" evidence="9 12">
    <location>
        <begin position="256"/>
        <end position="259"/>
    </location>
    <ligand>
        <name>substrate</name>
    </ligand>
</feature>
<dbReference type="GO" id="GO:0006007">
    <property type="term" value="P:glucose catabolic process"/>
    <property type="evidence" value="ECO:0007669"/>
    <property type="project" value="InterPro"/>
</dbReference>
<organism evidence="16 17">
    <name type="scientific">Minwuia thermotolerans</name>
    <dbReference type="NCBI Taxonomy" id="2056226"/>
    <lineage>
        <taxon>Bacteria</taxon>
        <taxon>Pseudomonadati</taxon>
        <taxon>Pseudomonadota</taxon>
        <taxon>Alphaproteobacteria</taxon>
        <taxon>Minwuiales</taxon>
        <taxon>Minwuiaceae</taxon>
        <taxon>Minwuia</taxon>
    </lineage>
</organism>
<dbReference type="GO" id="GO:0006096">
    <property type="term" value="P:glycolytic process"/>
    <property type="evidence" value="ECO:0007669"/>
    <property type="project" value="UniProtKB-UniRule"/>
</dbReference>
<comment type="function">
    <text evidence="2 9">Catalyzes the interconversion of 2-phosphoglycerate and 3-phosphoglycerate.</text>
</comment>
<evidence type="ECO:0000313" key="17">
    <source>
        <dbReference type="Proteomes" id="UP000229498"/>
    </source>
</evidence>
<dbReference type="SUPFAM" id="SSF64158">
    <property type="entry name" value="2,3-Bisphosphoglycerate-independent phosphoglycerate mutase, substrate-binding domain"/>
    <property type="match status" value="1"/>
</dbReference>
<dbReference type="AlphaFoldDB" id="A0A2M9FWX2"/>
<feature type="binding site" evidence="9 13">
    <location>
        <position position="441"/>
    </location>
    <ligand>
        <name>Mn(2+)</name>
        <dbReference type="ChEBI" id="CHEBI:29035"/>
        <label>2</label>
    </ligand>
</feature>
<feature type="binding site" evidence="9 12">
    <location>
        <position position="185"/>
    </location>
    <ligand>
        <name>substrate</name>
    </ligand>
</feature>
<keyword evidence="17" id="KW-1185">Reference proteome</keyword>
<dbReference type="OrthoDB" id="9800863at2"/>
<feature type="binding site" evidence="9 12">
    <location>
        <position position="191"/>
    </location>
    <ligand>
        <name>substrate</name>
    </ligand>
</feature>
<dbReference type="InterPro" id="IPR006124">
    <property type="entry name" value="Metalloenzyme"/>
</dbReference>
<feature type="binding site" evidence="9 12">
    <location>
        <position position="332"/>
    </location>
    <ligand>
        <name>substrate</name>
    </ligand>
</feature>
<evidence type="ECO:0000256" key="13">
    <source>
        <dbReference type="PIRSR" id="PIRSR001492-3"/>
    </source>
</evidence>
<dbReference type="SUPFAM" id="SSF53649">
    <property type="entry name" value="Alkaline phosphatase-like"/>
    <property type="match status" value="1"/>
</dbReference>
<reference evidence="16 17" key="1">
    <citation type="submission" date="2017-11" db="EMBL/GenBank/DDBJ databases">
        <title>Draft genome sequence of Rhizobiales bacterium SY3-13.</title>
        <authorList>
            <person name="Sun C."/>
        </authorList>
    </citation>
    <scope>NUCLEOTIDE SEQUENCE [LARGE SCALE GENOMIC DNA]</scope>
    <source>
        <strain evidence="16 17">SY3-13</strain>
    </source>
</reference>
<accession>A0A2M9FWX2</accession>
<feature type="binding site" evidence="9 13">
    <location>
        <position position="399"/>
    </location>
    <ligand>
        <name>Mn(2+)</name>
        <dbReference type="ChEBI" id="CHEBI:29035"/>
        <label>1</label>
    </ligand>
</feature>
<dbReference type="NCBIfam" id="TIGR01307">
    <property type="entry name" value="pgm_bpd_ind"/>
    <property type="match status" value="1"/>
</dbReference>
<dbReference type="PANTHER" id="PTHR31637">
    <property type="entry name" value="2,3-BISPHOSPHOGLYCERATE-INDEPENDENT PHOSPHOGLYCERATE MUTASE"/>
    <property type="match status" value="1"/>
</dbReference>
<evidence type="ECO:0000256" key="6">
    <source>
        <dbReference type="ARBA" id="ARBA00023152"/>
    </source>
</evidence>
<evidence type="ECO:0000256" key="4">
    <source>
        <dbReference type="ARBA" id="ARBA00008819"/>
    </source>
</evidence>
<evidence type="ECO:0000256" key="8">
    <source>
        <dbReference type="ARBA" id="ARBA00023235"/>
    </source>
</evidence>
<comment type="caution">
    <text evidence="16">The sequence shown here is derived from an EMBL/GenBank/DDBJ whole genome shotgun (WGS) entry which is preliminary data.</text>
</comment>
<feature type="binding site" evidence="9 13">
    <location>
        <position position="440"/>
    </location>
    <ligand>
        <name>Mn(2+)</name>
        <dbReference type="ChEBI" id="CHEBI:29035"/>
        <label>2</label>
    </ligand>
</feature>
<evidence type="ECO:0000256" key="2">
    <source>
        <dbReference type="ARBA" id="ARBA00002315"/>
    </source>
</evidence>
<dbReference type="HAMAP" id="MF_01038">
    <property type="entry name" value="GpmI"/>
    <property type="match status" value="1"/>
</dbReference>
<proteinExistence type="inferred from homology"/>
<dbReference type="Gene3D" id="3.40.1450.10">
    <property type="entry name" value="BPG-independent phosphoglycerate mutase, domain B"/>
    <property type="match status" value="1"/>
</dbReference>
<dbReference type="GO" id="GO:0030145">
    <property type="term" value="F:manganese ion binding"/>
    <property type="evidence" value="ECO:0007669"/>
    <property type="project" value="UniProtKB-UniRule"/>
</dbReference>
<comment type="pathway">
    <text evidence="3 9">Carbohydrate degradation; glycolysis; pyruvate from D-glyceraldehyde 3-phosphate: step 3/5.</text>
</comment>